<evidence type="ECO:0000313" key="6">
    <source>
        <dbReference type="Proteomes" id="UP001055153"/>
    </source>
</evidence>
<evidence type="ECO:0000256" key="3">
    <source>
        <dbReference type="ARBA" id="ARBA00023145"/>
    </source>
</evidence>
<dbReference type="InterPro" id="IPR023343">
    <property type="entry name" value="Penicillin_amidase_dom1"/>
</dbReference>
<sequence length="786" mass="84662">MATRPGDRDLTLPGLTAPAEIRIDPWGVAHIRAGTRLDAFRVQGFNAARDRLWQLDLWRKRGLGRLAGDFGPGYLAQDRAARLFLYRGDMAAEWAAYGHPETRAIVEAFVAGLNAFVTLTEAEPAWLPPEFVRMGTRPERWRAEDVVRIRSHALVRNALSEVARARVAAEGALALDSVRKVLAPPHGLRVPEGLDPAEIPADVLDAVRLGTAGVGFTAERLAARRTEAWRWCKVTEHGEVVTGPLPSPPAPASAPPEGSNNWAVGPGRTATGRPILASDPHRAYGLPSLRYVVHLTAPGLDVIGAGEPAIPGISIGHNGRAAFSLTIAPIDQEDLCVYETHPDDPDLYRYGGGWERMRRVGEAIPVRGGPDETVSLAFTRHGPVIREDRAARRAFALRSVWSEPGSAAYLASLAYLDADTPEAFGAALRHWSAPSVNQVYADVNGRIAWFMAGKAPRRTEGDGLMPVPGDGAYEWDGFHPAEDLPRAIDPARGFVATANEMNLPPDYPAQERRLGFEWLEPWRAARIGTVLAAQPCHTLADSMALQGDDLSLPAARLARLVGGLGLQGAAAGLLANFDGRLHEDSPAAALVEVWWMHHLRPALLRHLAPAASLRALLAPGDPEALLDLLAAPRPPLDAATRDRLLAETLAAAERDCRARLGDDSTAWAWGRLHHALFAHPLSGLAEVGRDVGPLPVGGSGATVMNTTYRPDSFRLTVGASFRMVVDVGGWDASVFVNAPGQSGDPRSPHYDDLAGTWARRGYVPLLFTREAVDAASAQIIRLRPAP</sequence>
<dbReference type="Gene3D" id="1.10.439.10">
    <property type="entry name" value="Penicillin Amidohydrolase, domain 1"/>
    <property type="match status" value="1"/>
</dbReference>
<dbReference type="RefSeq" id="WP_238240765.1">
    <property type="nucleotide sequence ID" value="NZ_BPQQ01000075.1"/>
</dbReference>
<dbReference type="Proteomes" id="UP001055153">
    <property type="component" value="Unassembled WGS sequence"/>
</dbReference>
<dbReference type="SUPFAM" id="SSF56235">
    <property type="entry name" value="N-terminal nucleophile aminohydrolases (Ntn hydrolases)"/>
    <property type="match status" value="1"/>
</dbReference>
<keyword evidence="3" id="KW-0865">Zymogen</keyword>
<dbReference type="Gene3D" id="2.30.120.10">
    <property type="match status" value="1"/>
</dbReference>
<dbReference type="Gene3D" id="1.10.1400.10">
    <property type="match status" value="1"/>
</dbReference>
<keyword evidence="2" id="KW-0378">Hydrolase</keyword>
<dbReference type="EMBL" id="BPQQ01000075">
    <property type="protein sequence ID" value="GJE03364.1"/>
    <property type="molecule type" value="Genomic_DNA"/>
</dbReference>
<name>A0ABQ4SLG2_9HYPH</name>
<evidence type="ECO:0000256" key="4">
    <source>
        <dbReference type="SAM" id="MobiDB-lite"/>
    </source>
</evidence>
<dbReference type="InterPro" id="IPR014395">
    <property type="entry name" value="Pen/GL7ACA/AHL_acylase"/>
</dbReference>
<evidence type="ECO:0000256" key="2">
    <source>
        <dbReference type="ARBA" id="ARBA00022801"/>
    </source>
</evidence>
<reference evidence="5" key="1">
    <citation type="journal article" date="2021" name="Front. Microbiol.">
        <title>Comprehensive Comparative Genomics and Phenotyping of Methylobacterium Species.</title>
        <authorList>
            <person name="Alessa O."/>
            <person name="Ogura Y."/>
            <person name="Fujitani Y."/>
            <person name="Takami H."/>
            <person name="Hayashi T."/>
            <person name="Sahin N."/>
            <person name="Tani A."/>
        </authorList>
    </citation>
    <scope>NUCLEOTIDE SEQUENCE</scope>
    <source>
        <strain evidence="5">DSM 17168</strain>
    </source>
</reference>
<dbReference type="CDD" id="cd03747">
    <property type="entry name" value="Ntn_PGA_like"/>
    <property type="match status" value="1"/>
</dbReference>
<dbReference type="PANTHER" id="PTHR34218">
    <property type="entry name" value="PEPTIDASE S45 PENICILLIN AMIDASE"/>
    <property type="match status" value="1"/>
</dbReference>
<keyword evidence="6" id="KW-1185">Reference proteome</keyword>
<dbReference type="InterPro" id="IPR029055">
    <property type="entry name" value="Ntn_hydrolases_N"/>
</dbReference>
<dbReference type="PIRSF" id="PIRSF001227">
    <property type="entry name" value="Pen_acylase"/>
    <property type="match status" value="1"/>
</dbReference>
<evidence type="ECO:0000256" key="1">
    <source>
        <dbReference type="ARBA" id="ARBA00006586"/>
    </source>
</evidence>
<gene>
    <name evidence="5" type="primary">acyII</name>
    <name evidence="5" type="ORF">GMJLKIPL_5318</name>
</gene>
<dbReference type="PANTHER" id="PTHR34218:SF4">
    <property type="entry name" value="ACYL-HOMOSERINE LACTONE ACYLASE QUIP"/>
    <property type="match status" value="1"/>
</dbReference>
<dbReference type="Gene3D" id="3.60.20.10">
    <property type="entry name" value="Glutamine Phosphoribosylpyrophosphate, subunit 1, domain 1"/>
    <property type="match status" value="1"/>
</dbReference>
<evidence type="ECO:0000313" key="5">
    <source>
        <dbReference type="EMBL" id="GJE03364.1"/>
    </source>
</evidence>
<dbReference type="InterPro" id="IPR043147">
    <property type="entry name" value="Penicillin_amidase_A-knob"/>
</dbReference>
<protein>
    <submittedName>
        <fullName evidence="5">Penicillin acylase 2 proenzyme</fullName>
    </submittedName>
</protein>
<accession>A0ABQ4SLG2</accession>
<proteinExistence type="inferred from homology"/>
<feature type="compositionally biased region" description="Pro residues" evidence="4">
    <location>
        <begin position="245"/>
        <end position="254"/>
    </location>
</feature>
<comment type="caution">
    <text evidence="5">The sequence shown here is derived from an EMBL/GenBank/DDBJ whole genome shotgun (WGS) entry which is preliminary data.</text>
</comment>
<feature type="region of interest" description="Disordered" evidence="4">
    <location>
        <begin position="242"/>
        <end position="272"/>
    </location>
</feature>
<dbReference type="InterPro" id="IPR002692">
    <property type="entry name" value="S45"/>
</dbReference>
<organism evidence="5 6">
    <name type="scientific">Methylobacterium isbiliense</name>
    <dbReference type="NCBI Taxonomy" id="315478"/>
    <lineage>
        <taxon>Bacteria</taxon>
        <taxon>Pseudomonadati</taxon>
        <taxon>Pseudomonadota</taxon>
        <taxon>Alphaproteobacteria</taxon>
        <taxon>Hyphomicrobiales</taxon>
        <taxon>Methylobacteriaceae</taxon>
        <taxon>Methylobacterium</taxon>
    </lineage>
</organism>
<dbReference type="InterPro" id="IPR043146">
    <property type="entry name" value="Penicillin_amidase_N_B-knob"/>
</dbReference>
<comment type="similarity">
    <text evidence="1">Belongs to the peptidase S45 family.</text>
</comment>
<reference evidence="5" key="2">
    <citation type="submission" date="2021-08" db="EMBL/GenBank/DDBJ databases">
        <authorList>
            <person name="Tani A."/>
            <person name="Ola A."/>
            <person name="Ogura Y."/>
            <person name="Katsura K."/>
            <person name="Hayashi T."/>
        </authorList>
    </citation>
    <scope>NUCLEOTIDE SEQUENCE</scope>
    <source>
        <strain evidence="5">DSM 17168</strain>
    </source>
</reference>
<dbReference type="Pfam" id="PF01804">
    <property type="entry name" value="Penicil_amidase"/>
    <property type="match status" value="1"/>
</dbReference>